<dbReference type="WBParaSite" id="L893_g18340.t1">
    <property type="protein sequence ID" value="L893_g18340.t1"/>
    <property type="gene ID" value="L893_g18340"/>
</dbReference>
<organism evidence="1 2">
    <name type="scientific">Steinernema glaseri</name>
    <dbReference type="NCBI Taxonomy" id="37863"/>
    <lineage>
        <taxon>Eukaryota</taxon>
        <taxon>Metazoa</taxon>
        <taxon>Ecdysozoa</taxon>
        <taxon>Nematoda</taxon>
        <taxon>Chromadorea</taxon>
        <taxon>Rhabditida</taxon>
        <taxon>Tylenchina</taxon>
        <taxon>Panagrolaimomorpha</taxon>
        <taxon>Strongyloidoidea</taxon>
        <taxon>Steinernematidae</taxon>
        <taxon>Steinernema</taxon>
    </lineage>
</organism>
<evidence type="ECO:0000313" key="1">
    <source>
        <dbReference type="Proteomes" id="UP000095287"/>
    </source>
</evidence>
<reference evidence="2" key="1">
    <citation type="submission" date="2016-11" db="UniProtKB">
        <authorList>
            <consortium name="WormBaseParasite"/>
        </authorList>
    </citation>
    <scope>IDENTIFICATION</scope>
</reference>
<evidence type="ECO:0000313" key="2">
    <source>
        <dbReference type="WBParaSite" id="L893_g18340.t1"/>
    </source>
</evidence>
<keyword evidence="1" id="KW-1185">Reference proteome</keyword>
<accession>A0A1I7YP97</accession>
<sequence>MDTVPIAFCQHLCDILLWKDSGLLSLSEVDKLSGNFGKCARFASHRTAQFFAYKMESETVYYRRRKLETPEEINAVPKKFVRFVWITLHNEEDQNVCRALVKRFPYAFFTFWLQSPSITEAWVNFVCSLKKPASIEIWEGLDSHAASLFQKIIAHGKITELKMIEDIAKDGTLELLKSILCQDQFKELTIFSLSDNESWKSDVISELLQFWSENSEKFRGKSLLLKNNCKGGVEQLQDFVLRRAASRPTDVSGLQEAMEEDPGTLAEPWKNTVVHENLQMALEVCSKEECDSINKYYRYHHTQFAKPSCVYKYEEGEGEERRRLYISFDCAGYTERYRRCKLPASPSGNKDAGLMRSTDLLHVLFA</sequence>
<name>A0A1I7YP97_9BILA</name>
<protein>
    <submittedName>
        <fullName evidence="2">F-box domain-containing protein</fullName>
    </submittedName>
</protein>
<dbReference type="Proteomes" id="UP000095287">
    <property type="component" value="Unplaced"/>
</dbReference>
<proteinExistence type="predicted"/>
<dbReference type="AlphaFoldDB" id="A0A1I7YP97"/>